<proteinExistence type="predicted"/>
<dbReference type="OrthoDB" id="6132983at2759"/>
<evidence type="ECO:0000313" key="1">
    <source>
        <dbReference type="EMBL" id="CAG2225727.1"/>
    </source>
</evidence>
<dbReference type="GO" id="GO:0043161">
    <property type="term" value="P:proteasome-mediated ubiquitin-dependent protein catabolic process"/>
    <property type="evidence" value="ECO:0007669"/>
    <property type="project" value="TreeGrafter"/>
</dbReference>
<dbReference type="InterPro" id="IPR010620">
    <property type="entry name" value="SBBP_repeat"/>
</dbReference>
<evidence type="ECO:0000313" key="2">
    <source>
        <dbReference type="Proteomes" id="UP000683360"/>
    </source>
</evidence>
<dbReference type="Proteomes" id="UP000683360">
    <property type="component" value="Unassembled WGS sequence"/>
</dbReference>
<reference evidence="1" key="1">
    <citation type="submission" date="2021-03" db="EMBL/GenBank/DDBJ databases">
        <authorList>
            <person name="Bekaert M."/>
        </authorList>
    </citation>
    <scope>NUCLEOTIDE SEQUENCE</scope>
</reference>
<dbReference type="InterPro" id="IPR011042">
    <property type="entry name" value="6-blade_b-propeller_TolB-like"/>
</dbReference>
<sequence length="403" mass="45535">MKKSIVDYLNKLEQQIIDELGSKHEKLVSNMDTIVKQMEQRASQIGQMQNDFIQMTQYATELQMYVGLNEIETFTSESAKYIETLESGNLFDDKNIEVNISSHLQSILRDVESFGDINISSTFSTFRVKTGRKDQAQHLVSNTHGVEQIRPSMLRQLTIPEDMKYLNILACLVLFDGQIIILEKNKKQLLLFRNDGILIGEVVTFSQYPCDVCLVRNNTVAVTLEIGNETALVDVEKDEILKLIRISHSCKEVASDGQIMVVCNEKTSTVVNLNDMSQTILGVVVGRHISLLKGNIYGIIYNENRVSCYTKTGEPLWTFQHPDIDFPHGLTLDKNGFVYIVSYGNNSIVVVSPDGKTCKTILSRDDGIKYPWAIDINRETGMMIVSTRTGMQTIIQLLFIKSK</sequence>
<dbReference type="SUPFAM" id="SSF101898">
    <property type="entry name" value="NHL repeat"/>
    <property type="match status" value="1"/>
</dbReference>
<protein>
    <submittedName>
        <fullName evidence="1">Uncharacterized protein</fullName>
    </submittedName>
</protein>
<dbReference type="EMBL" id="CAJPWZ010001856">
    <property type="protein sequence ID" value="CAG2225727.1"/>
    <property type="molecule type" value="Genomic_DNA"/>
</dbReference>
<organism evidence="1 2">
    <name type="scientific">Mytilus edulis</name>
    <name type="common">Blue mussel</name>
    <dbReference type="NCBI Taxonomy" id="6550"/>
    <lineage>
        <taxon>Eukaryota</taxon>
        <taxon>Metazoa</taxon>
        <taxon>Spiralia</taxon>
        <taxon>Lophotrochozoa</taxon>
        <taxon>Mollusca</taxon>
        <taxon>Bivalvia</taxon>
        <taxon>Autobranchia</taxon>
        <taxon>Pteriomorphia</taxon>
        <taxon>Mytilida</taxon>
        <taxon>Mytiloidea</taxon>
        <taxon>Mytilidae</taxon>
        <taxon>Mytilinae</taxon>
        <taxon>Mytilus</taxon>
    </lineage>
</organism>
<dbReference type="GO" id="GO:0061630">
    <property type="term" value="F:ubiquitin protein ligase activity"/>
    <property type="evidence" value="ECO:0007669"/>
    <property type="project" value="TreeGrafter"/>
</dbReference>
<dbReference type="PANTHER" id="PTHR24104:SF25">
    <property type="entry name" value="PROTEIN LIN-41"/>
    <property type="match status" value="1"/>
</dbReference>
<accession>A0A8S3SXZ4</accession>
<keyword evidence="2" id="KW-1185">Reference proteome</keyword>
<dbReference type="Gene3D" id="2.120.10.30">
    <property type="entry name" value="TolB, C-terminal domain"/>
    <property type="match status" value="1"/>
</dbReference>
<dbReference type="PANTHER" id="PTHR24104">
    <property type="entry name" value="E3 UBIQUITIN-PROTEIN LIGASE NHLRC1-RELATED"/>
    <property type="match status" value="1"/>
</dbReference>
<dbReference type="Pfam" id="PF06739">
    <property type="entry name" value="SBBP"/>
    <property type="match status" value="1"/>
</dbReference>
<name>A0A8S3SXZ4_MYTED</name>
<gene>
    <name evidence="1" type="ORF">MEDL_38837</name>
</gene>
<comment type="caution">
    <text evidence="1">The sequence shown here is derived from an EMBL/GenBank/DDBJ whole genome shotgun (WGS) entry which is preliminary data.</text>
</comment>
<dbReference type="GO" id="GO:0008270">
    <property type="term" value="F:zinc ion binding"/>
    <property type="evidence" value="ECO:0007669"/>
    <property type="project" value="UniProtKB-KW"/>
</dbReference>
<dbReference type="AlphaFoldDB" id="A0A8S3SXZ4"/>
<dbReference type="InterPro" id="IPR050952">
    <property type="entry name" value="TRIM-NHL_E3_ligases"/>
</dbReference>
<dbReference type="GO" id="GO:0000209">
    <property type="term" value="P:protein polyubiquitination"/>
    <property type="evidence" value="ECO:0007669"/>
    <property type="project" value="TreeGrafter"/>
</dbReference>